<feature type="domain" description="Bacterial HORMA" evidence="1">
    <location>
        <begin position="8"/>
        <end position="156"/>
    </location>
</feature>
<gene>
    <name evidence="2" type="ORF">G1H10_03875</name>
</gene>
<dbReference type="RefSeq" id="WP_163732890.1">
    <property type="nucleotide sequence ID" value="NZ_JAAGOA010000002.1"/>
</dbReference>
<evidence type="ECO:0000313" key="2">
    <source>
        <dbReference type="EMBL" id="NED99298.1"/>
    </source>
</evidence>
<dbReference type="Pfam" id="PF18173">
    <property type="entry name" value="bacHORMA_2"/>
    <property type="match status" value="1"/>
</dbReference>
<accession>A0A6L9S2M0</accession>
<dbReference type="EMBL" id="JAAGOA010000002">
    <property type="protein sequence ID" value="NED99298.1"/>
    <property type="molecule type" value="Genomic_DNA"/>
</dbReference>
<dbReference type="InterPro" id="IPR040649">
    <property type="entry name" value="Bact_HORMA"/>
</dbReference>
<comment type="caution">
    <text evidence="2">The sequence shown here is derived from an EMBL/GenBank/DDBJ whole genome shotgun (WGS) entry which is preliminary data.</text>
</comment>
<keyword evidence="3" id="KW-1185">Reference proteome</keyword>
<evidence type="ECO:0000259" key="1">
    <source>
        <dbReference type="Pfam" id="PF18173"/>
    </source>
</evidence>
<evidence type="ECO:0000313" key="3">
    <source>
        <dbReference type="Proteomes" id="UP000475214"/>
    </source>
</evidence>
<organism evidence="2 3">
    <name type="scientific">Phytoactinopolyspora halotolerans</name>
    <dbReference type="NCBI Taxonomy" id="1981512"/>
    <lineage>
        <taxon>Bacteria</taxon>
        <taxon>Bacillati</taxon>
        <taxon>Actinomycetota</taxon>
        <taxon>Actinomycetes</taxon>
        <taxon>Jiangellales</taxon>
        <taxon>Jiangellaceae</taxon>
        <taxon>Phytoactinopolyspora</taxon>
    </lineage>
</organism>
<dbReference type="Proteomes" id="UP000475214">
    <property type="component" value="Unassembled WGS sequence"/>
</dbReference>
<sequence length="169" mass="18215">MTSTSVGVHATTRTHTANHLSDVIMSSIGDILTTLGISTSRFYKDWSQDFTAISNWIEEGTLKTVALECHRPDGTVKPVFDFDVTYAPGGVGDRKFTADNASLLKYMAKLERVPAGTTYRLVCSFNSTWHSDQVGWSPGSKASTSGLRIRTVGTLAGGPDATATTRIHS</sequence>
<reference evidence="2 3" key="1">
    <citation type="submission" date="2020-02" db="EMBL/GenBank/DDBJ databases">
        <authorList>
            <person name="Li X.-J."/>
            <person name="Han X.-M."/>
        </authorList>
    </citation>
    <scope>NUCLEOTIDE SEQUENCE [LARGE SCALE GENOMIC DNA]</scope>
    <source>
        <strain evidence="2 3">CCTCC AB 2017055</strain>
    </source>
</reference>
<dbReference type="AlphaFoldDB" id="A0A6L9S2M0"/>
<protein>
    <recommendedName>
        <fullName evidence="1">Bacterial HORMA domain-containing protein</fullName>
    </recommendedName>
</protein>
<proteinExistence type="predicted"/>
<name>A0A6L9S2M0_9ACTN</name>